<feature type="compositionally biased region" description="Low complexity" evidence="1">
    <location>
        <begin position="47"/>
        <end position="67"/>
    </location>
</feature>
<dbReference type="PANTHER" id="PTHR47701">
    <property type="entry name" value="PROTEIN MODIFIER OF SNC1 11"/>
    <property type="match status" value="1"/>
</dbReference>
<feature type="region of interest" description="Disordered" evidence="1">
    <location>
        <begin position="33"/>
        <end position="68"/>
    </location>
</feature>
<dbReference type="OMA" id="MAMATQN"/>
<organism evidence="3 4">
    <name type="scientific">Erythranthe guttata</name>
    <name type="common">Yellow monkey flower</name>
    <name type="synonym">Mimulus guttatus</name>
    <dbReference type="NCBI Taxonomy" id="4155"/>
    <lineage>
        <taxon>Eukaryota</taxon>
        <taxon>Viridiplantae</taxon>
        <taxon>Streptophyta</taxon>
        <taxon>Embryophyta</taxon>
        <taxon>Tracheophyta</taxon>
        <taxon>Spermatophyta</taxon>
        <taxon>Magnoliopsida</taxon>
        <taxon>eudicotyledons</taxon>
        <taxon>Gunneridae</taxon>
        <taxon>Pentapetalae</taxon>
        <taxon>asterids</taxon>
        <taxon>lamiids</taxon>
        <taxon>Lamiales</taxon>
        <taxon>Phrymaceae</taxon>
        <taxon>Erythranthe</taxon>
    </lineage>
</organism>
<evidence type="ECO:0000256" key="1">
    <source>
        <dbReference type="SAM" id="MobiDB-lite"/>
    </source>
</evidence>
<gene>
    <name evidence="3" type="ORF">MIMGU_mgv1a014232mg</name>
</gene>
<feature type="compositionally biased region" description="Basic and acidic residues" evidence="1">
    <location>
        <begin position="144"/>
        <end position="160"/>
    </location>
</feature>
<dbReference type="eggNOG" id="ENOG502S2BB">
    <property type="taxonomic scope" value="Eukaryota"/>
</dbReference>
<protein>
    <recommendedName>
        <fullName evidence="2">THO1-MOS11 C-terminal domain-containing protein</fullName>
    </recommendedName>
</protein>
<dbReference type="AlphaFoldDB" id="A0A022RHY7"/>
<dbReference type="InterPro" id="IPR040746">
    <property type="entry name" value="THO1_MOS11_C"/>
</dbReference>
<feature type="region of interest" description="Disordered" evidence="1">
    <location>
        <begin position="80"/>
        <end position="196"/>
    </location>
</feature>
<evidence type="ECO:0000313" key="4">
    <source>
        <dbReference type="Proteomes" id="UP000030748"/>
    </source>
</evidence>
<evidence type="ECO:0000313" key="3">
    <source>
        <dbReference type="EMBL" id="EYU38500.1"/>
    </source>
</evidence>
<dbReference type="Proteomes" id="UP000030748">
    <property type="component" value="Unassembled WGS sequence"/>
</dbReference>
<evidence type="ECO:0000259" key="2">
    <source>
        <dbReference type="Pfam" id="PF18592"/>
    </source>
</evidence>
<dbReference type="STRING" id="4155.A0A022RHY7"/>
<reference evidence="3 4" key="1">
    <citation type="journal article" date="2013" name="Proc. Natl. Acad. Sci. U.S.A.">
        <title>Fine-scale variation in meiotic recombination in Mimulus inferred from population shotgun sequencing.</title>
        <authorList>
            <person name="Hellsten U."/>
            <person name="Wright K.M."/>
            <person name="Jenkins J."/>
            <person name="Shu S."/>
            <person name="Yuan Y."/>
            <person name="Wessler S.R."/>
            <person name="Schmutz J."/>
            <person name="Willis J.H."/>
            <person name="Rokhsar D.S."/>
        </authorList>
    </citation>
    <scope>NUCLEOTIDE SEQUENCE [LARGE SCALE GENOMIC DNA]</scope>
    <source>
        <strain evidence="4">cv. DUN x IM62</strain>
    </source>
</reference>
<dbReference type="PANTHER" id="PTHR47701:SF2">
    <property type="entry name" value="PROTEIN MODIFIER OF SNC1 11"/>
    <property type="match status" value="1"/>
</dbReference>
<keyword evidence="4" id="KW-1185">Reference proteome</keyword>
<proteinExistence type="predicted"/>
<dbReference type="EMBL" id="KI630480">
    <property type="protein sequence ID" value="EYU38500.1"/>
    <property type="molecule type" value="Genomic_DNA"/>
</dbReference>
<dbReference type="EMBL" id="KI630480">
    <property type="protein sequence ID" value="EYU38501.1"/>
    <property type="molecule type" value="Genomic_DNA"/>
</dbReference>
<feature type="compositionally biased region" description="Basic and acidic residues" evidence="1">
    <location>
        <begin position="108"/>
        <end position="122"/>
    </location>
</feature>
<dbReference type="GO" id="GO:0005634">
    <property type="term" value="C:nucleus"/>
    <property type="evidence" value="ECO:0000318"/>
    <property type="project" value="GO_Central"/>
</dbReference>
<dbReference type="GO" id="GO:0016973">
    <property type="term" value="P:poly(A)+ mRNA export from nucleus"/>
    <property type="evidence" value="ECO:0000318"/>
    <property type="project" value="GO_Central"/>
</dbReference>
<dbReference type="Pfam" id="PF18592">
    <property type="entry name" value="Tho1_MOS11_C"/>
    <property type="match status" value="1"/>
</dbReference>
<dbReference type="OrthoDB" id="5837849at2759"/>
<feature type="compositionally biased region" description="Basic and acidic residues" evidence="1">
    <location>
        <begin position="85"/>
        <end position="97"/>
    </location>
</feature>
<dbReference type="InterPro" id="IPR044209">
    <property type="entry name" value="MOS11"/>
</dbReference>
<name>A0A022RHY7_ERYGU</name>
<sequence length="196" mass="20903">MATATVPKLENPRNCTVHNSKLQTIEELLSNEIPASSGGGFEESEGKSTAVAAAATANDADGGAADTDIQKKAKRAERFGMTVHLSEEEKRNSRAERFGASSAANKLDTSKPLEELKRKSQAERFGIVQSDPSDEEAKKKARQARFESFSKADSVEEDKRKARAVRFSQPDSGSKANGKGNADVKTAIAETADGGT</sequence>
<feature type="domain" description="THO1-MOS11 C-terminal" evidence="2">
    <location>
        <begin position="64"/>
        <end position="99"/>
    </location>
</feature>
<accession>A0A022RHY7</accession>
<dbReference type="KEGG" id="egt:105956498"/>